<feature type="domain" description="THIF-type NAD/FAD binding fold" evidence="1">
    <location>
        <begin position="174"/>
        <end position="373"/>
    </location>
</feature>
<feature type="domain" description="E1 N-terminal" evidence="2">
    <location>
        <begin position="10"/>
        <end position="139"/>
    </location>
</feature>
<dbReference type="EMBL" id="JBGBZN010000002">
    <property type="protein sequence ID" value="MEY9469314.1"/>
    <property type="molecule type" value="Genomic_DNA"/>
</dbReference>
<evidence type="ECO:0000259" key="2">
    <source>
        <dbReference type="Pfam" id="PF14463"/>
    </source>
</evidence>
<comment type="caution">
    <text evidence="3">The sequence shown here is derived from an EMBL/GenBank/DDBJ whole genome shotgun (WGS) entry which is preliminary data.</text>
</comment>
<dbReference type="InterPro" id="IPR035985">
    <property type="entry name" value="Ubiquitin-activating_enz"/>
</dbReference>
<accession>A0ABV4GDB1</accession>
<dbReference type="Gene3D" id="3.40.50.720">
    <property type="entry name" value="NAD(P)-binding Rossmann-like Domain"/>
    <property type="match status" value="1"/>
</dbReference>
<evidence type="ECO:0000313" key="3">
    <source>
        <dbReference type="EMBL" id="MEY9469314.1"/>
    </source>
</evidence>
<dbReference type="Pfam" id="PF00899">
    <property type="entry name" value="ThiF"/>
    <property type="match status" value="1"/>
</dbReference>
<dbReference type="Proteomes" id="UP001565474">
    <property type="component" value="Unassembled WGS sequence"/>
</dbReference>
<organism evidence="3 4">
    <name type="scientific">Bradyrhizobium yuanmingense</name>
    <dbReference type="NCBI Taxonomy" id="108015"/>
    <lineage>
        <taxon>Bacteria</taxon>
        <taxon>Pseudomonadati</taxon>
        <taxon>Pseudomonadota</taxon>
        <taxon>Alphaproteobacteria</taxon>
        <taxon>Hyphomicrobiales</taxon>
        <taxon>Nitrobacteraceae</taxon>
        <taxon>Bradyrhizobium</taxon>
    </lineage>
</organism>
<protein>
    <recommendedName>
        <fullName evidence="5">THIF-type NAD/FAD binding fold domain-containing protein</fullName>
    </recommendedName>
</protein>
<sequence length="476" mass="51583">MAPNILTPEARQENVKALALAAGITPEQAAERLDGRVLCTFDPDDAAACQFYEELRPVLGRTIDVDDTPTGRGYLVEMVIGDVQPRGVATAVFTRLRPDSSCFSPVLEGVHSPNPVHGALSVVAACYGAAVAVHRAVGAGIPNPPPDYLEIRYDEILPDLSVLNEAVDIGEAHLAGAGAIGNGFLWAARHVDLRGKLAVCDDDVVSSGNLQRQIWFDEGDIDDPKASTLCEKAQPHIPGCRLKPEPARLQELPNRSGAWLKRLIVAVDSRRARRELQNEIPAEVFDASTTDIREVVVHYNTALSDLACMGCLYKADEKEASQDQIIAEHLGVSVDEVRASRVSPAAAAAIARKHPHLQPAMIEGQAFDSLYKALCATGKLHASVGKQVVAPFAFVSVLAGTLLLFEVMARLARPGLAQTNEWHVSPWREPFGRGRLTRLRFNGCECCGDSARARALRALRTRLWVGKRDNRAAVKE</sequence>
<proteinExistence type="predicted"/>
<keyword evidence="4" id="KW-1185">Reference proteome</keyword>
<evidence type="ECO:0000313" key="4">
    <source>
        <dbReference type="Proteomes" id="UP001565474"/>
    </source>
</evidence>
<dbReference type="Pfam" id="PF14463">
    <property type="entry name" value="E1-N"/>
    <property type="match status" value="1"/>
</dbReference>
<gene>
    <name evidence="3" type="ORF">ABH992_001713</name>
</gene>
<reference evidence="3 4" key="1">
    <citation type="submission" date="2024-07" db="EMBL/GenBank/DDBJ databases">
        <title>Genomic Encyclopedia of Type Strains, Phase V (KMG-V): Genome sequencing to study the core and pangenomes of soil and plant-associated prokaryotes.</title>
        <authorList>
            <person name="Whitman W."/>
        </authorList>
    </citation>
    <scope>NUCLEOTIDE SEQUENCE [LARGE SCALE GENOMIC DNA]</scope>
    <source>
        <strain evidence="3 4">USDA 222</strain>
    </source>
</reference>
<evidence type="ECO:0000259" key="1">
    <source>
        <dbReference type="Pfam" id="PF00899"/>
    </source>
</evidence>
<name>A0ABV4GDB1_9BRAD</name>
<dbReference type="SUPFAM" id="SSF69572">
    <property type="entry name" value="Activating enzymes of the ubiquitin-like proteins"/>
    <property type="match status" value="1"/>
</dbReference>
<dbReference type="RefSeq" id="WP_036043718.1">
    <property type="nucleotide sequence ID" value="NZ_JBGBYD010000002.1"/>
</dbReference>
<evidence type="ECO:0008006" key="5">
    <source>
        <dbReference type="Google" id="ProtNLM"/>
    </source>
</evidence>
<dbReference type="InterPro" id="IPR000594">
    <property type="entry name" value="ThiF_NAD_FAD-bd"/>
</dbReference>
<dbReference type="InterPro" id="IPR025221">
    <property type="entry name" value="E1-N_dom"/>
</dbReference>